<gene>
    <name evidence="1" type="ORF">FA95DRAFT_1554706</name>
</gene>
<proteinExistence type="predicted"/>
<protein>
    <submittedName>
        <fullName evidence="1">Uncharacterized protein</fullName>
    </submittedName>
</protein>
<sequence>MNIQASVCLSSACRAMSLTLRLCEDRDGGKHMLGAPACAKQATRPRPRDARASPPQTSACMPILWQEAFASSNEAQLPGRYCMIRMFQSREPERLQLFLIQVTQPLRAYDIDATDALLLAVLRRSLYTYLYSDRIRVPHTAATRLRRVASTV</sequence>
<reference evidence="1" key="1">
    <citation type="submission" date="2021-02" db="EMBL/GenBank/DDBJ databases">
        <authorList>
            <consortium name="DOE Joint Genome Institute"/>
            <person name="Ahrendt S."/>
            <person name="Looney B.P."/>
            <person name="Miyauchi S."/>
            <person name="Morin E."/>
            <person name="Drula E."/>
            <person name="Courty P.E."/>
            <person name="Chicoki N."/>
            <person name="Fauchery L."/>
            <person name="Kohler A."/>
            <person name="Kuo A."/>
            <person name="Labutti K."/>
            <person name="Pangilinan J."/>
            <person name="Lipzen A."/>
            <person name="Riley R."/>
            <person name="Andreopoulos W."/>
            <person name="He G."/>
            <person name="Johnson J."/>
            <person name="Barry K.W."/>
            <person name="Grigoriev I.V."/>
            <person name="Nagy L."/>
            <person name="Hibbett D."/>
            <person name="Henrissat B."/>
            <person name="Matheny P.B."/>
            <person name="Labbe J."/>
            <person name="Martin F."/>
        </authorList>
    </citation>
    <scope>NUCLEOTIDE SEQUENCE</scope>
    <source>
        <strain evidence="1">FP105234-sp</strain>
    </source>
</reference>
<organism evidence="1 2">
    <name type="scientific">Auriscalpium vulgare</name>
    <dbReference type="NCBI Taxonomy" id="40419"/>
    <lineage>
        <taxon>Eukaryota</taxon>
        <taxon>Fungi</taxon>
        <taxon>Dikarya</taxon>
        <taxon>Basidiomycota</taxon>
        <taxon>Agaricomycotina</taxon>
        <taxon>Agaricomycetes</taxon>
        <taxon>Russulales</taxon>
        <taxon>Auriscalpiaceae</taxon>
        <taxon>Auriscalpium</taxon>
    </lineage>
</organism>
<reference evidence="1" key="2">
    <citation type="journal article" date="2022" name="New Phytol.">
        <title>Evolutionary transition to the ectomycorrhizal habit in the genomes of a hyperdiverse lineage of mushroom-forming fungi.</title>
        <authorList>
            <person name="Looney B."/>
            <person name="Miyauchi S."/>
            <person name="Morin E."/>
            <person name="Drula E."/>
            <person name="Courty P.E."/>
            <person name="Kohler A."/>
            <person name="Kuo A."/>
            <person name="LaButti K."/>
            <person name="Pangilinan J."/>
            <person name="Lipzen A."/>
            <person name="Riley R."/>
            <person name="Andreopoulos W."/>
            <person name="He G."/>
            <person name="Johnson J."/>
            <person name="Nolan M."/>
            <person name="Tritt A."/>
            <person name="Barry K.W."/>
            <person name="Grigoriev I.V."/>
            <person name="Nagy L.G."/>
            <person name="Hibbett D."/>
            <person name="Henrissat B."/>
            <person name="Matheny P.B."/>
            <person name="Labbe J."/>
            <person name="Martin F.M."/>
        </authorList>
    </citation>
    <scope>NUCLEOTIDE SEQUENCE</scope>
    <source>
        <strain evidence="1">FP105234-sp</strain>
    </source>
</reference>
<name>A0ACB8S5E5_9AGAM</name>
<keyword evidence="2" id="KW-1185">Reference proteome</keyword>
<evidence type="ECO:0000313" key="1">
    <source>
        <dbReference type="EMBL" id="KAI0051357.1"/>
    </source>
</evidence>
<comment type="caution">
    <text evidence="1">The sequence shown here is derived from an EMBL/GenBank/DDBJ whole genome shotgun (WGS) entry which is preliminary data.</text>
</comment>
<evidence type="ECO:0000313" key="2">
    <source>
        <dbReference type="Proteomes" id="UP000814033"/>
    </source>
</evidence>
<accession>A0ACB8S5E5</accession>
<dbReference type="Proteomes" id="UP000814033">
    <property type="component" value="Unassembled WGS sequence"/>
</dbReference>
<dbReference type="EMBL" id="MU275853">
    <property type="protein sequence ID" value="KAI0051357.1"/>
    <property type="molecule type" value="Genomic_DNA"/>
</dbReference>